<dbReference type="GO" id="GO:0004553">
    <property type="term" value="F:hydrolase activity, hydrolyzing O-glycosyl compounds"/>
    <property type="evidence" value="ECO:0007669"/>
    <property type="project" value="InterPro"/>
</dbReference>
<dbReference type="InterPro" id="IPR011013">
    <property type="entry name" value="Gal_mutarotase_sf_dom"/>
</dbReference>
<dbReference type="Pfam" id="PF17137">
    <property type="entry name" value="DUF5110"/>
    <property type="match status" value="1"/>
</dbReference>
<dbReference type="InterPro" id="IPR013780">
    <property type="entry name" value="Glyco_hydro_b"/>
</dbReference>
<protein>
    <submittedName>
        <fullName evidence="7">DUF5110 domain-containing protein</fullName>
    </submittedName>
</protein>
<feature type="domain" description="Glycoside hydrolase family 31 TIM barrel" evidence="3">
    <location>
        <begin position="218"/>
        <end position="536"/>
    </location>
</feature>
<keyword evidence="2" id="KW-0378">Hydrolase</keyword>
<organism evidence="7">
    <name type="scientific">Ignisphaera aggregans</name>
    <dbReference type="NCBI Taxonomy" id="334771"/>
    <lineage>
        <taxon>Archaea</taxon>
        <taxon>Thermoproteota</taxon>
        <taxon>Thermoprotei</taxon>
        <taxon>Desulfurococcales</taxon>
        <taxon>Desulfurococcaceae</taxon>
        <taxon>Ignisphaera</taxon>
    </lineage>
</organism>
<evidence type="ECO:0000256" key="1">
    <source>
        <dbReference type="ARBA" id="ARBA00007806"/>
    </source>
</evidence>
<sequence length="742" mass="86266">MKNTIVGSVETPFGLGEIIIRFYDSNIVNIIHVPHDVAVEESFVVIAKPKSISVTVDERDNEVVVSSDEISVRIDKVSNIVEISFGNLIIREVSRRAIKQSRYGVEFHTFEHVLEIDPDSSLYGLGQHAGYSAHGVYNYRNHAVYLVQRNTDIAMPFLVSSAGYGILWDMYSMGVVESRGNMLRIWFEAGDYLSYFLIYGPNLDRVIAGYRWLTGKAVMLPRYAFGYWQSKERYASQEEIVSTAKIFRDRGIPIDIIVQDWLYWGKYGWNAFKFDEERYPDPKKMVEDMHKLGIKIIISIWPFFEKKTDMYREAEERRCIVSGGHGNHGLVNVFNEECREWFWKKIEEVFFKIDIDGWWLDASEPEVGPGLVYDTWQRTLDIGNGRKMVKYLNLYPLLETKAVYDGQRKVSNRRVLILTRSGFAGIQRHGVVNWSGDVTGDWTTFRTQIWAGLNYSLSGLPYWTTDIGGFFSGNPETEGYKELFVRWFQWGAFCSIFRVHGTYYPKEPWRFGKEVEEILIKYIRLRYRLLPYIYTLAWMVYENDYTIMRPLVMDFREDKNAIHIDDQYMFGPFIMVSPITTPSTFEREVYLPRGLWYDFWSGKKLLGGRRVRIQAPLDTVPLYVKAGAVIPLAMDNIRNSDEIGTEFELRIYRGRDGEFALYMDDGETYAYENGMYTLIPFKWIEKENKLVIEDKKGLMNIPQLRFKVVLVEEGKGVGVDEAKPDVIVDYSGKKIVLTFSPP</sequence>
<comment type="caution">
    <text evidence="7">The sequence shown here is derived from an EMBL/GenBank/DDBJ whole genome shotgun (WGS) entry which is preliminary data.</text>
</comment>
<evidence type="ECO:0000259" key="3">
    <source>
        <dbReference type="Pfam" id="PF01055"/>
    </source>
</evidence>
<dbReference type="Gene3D" id="2.60.40.1760">
    <property type="entry name" value="glycosyl hydrolase (family 31)"/>
    <property type="match status" value="1"/>
</dbReference>
<dbReference type="PANTHER" id="PTHR43863">
    <property type="entry name" value="HYDROLASE, PUTATIVE (AFU_ORTHOLOGUE AFUA_1G03140)-RELATED"/>
    <property type="match status" value="1"/>
</dbReference>
<dbReference type="InterPro" id="IPR033403">
    <property type="entry name" value="DUF5110"/>
</dbReference>
<dbReference type="Gene3D" id="2.60.40.1180">
    <property type="entry name" value="Golgi alpha-mannosidase II"/>
    <property type="match status" value="2"/>
</dbReference>
<dbReference type="InterPro" id="IPR000322">
    <property type="entry name" value="Glyco_hydro_31_TIM"/>
</dbReference>
<dbReference type="AlphaFoldDB" id="A0A7J2U4K4"/>
<gene>
    <name evidence="7" type="ORF">ENO26_06465</name>
</gene>
<dbReference type="CDD" id="cd14752">
    <property type="entry name" value="GH31_N"/>
    <property type="match status" value="1"/>
</dbReference>
<dbReference type="InterPro" id="IPR048395">
    <property type="entry name" value="Glyco_hydro_31_C"/>
</dbReference>
<dbReference type="SUPFAM" id="SSF51445">
    <property type="entry name" value="(Trans)glycosidases"/>
    <property type="match status" value="1"/>
</dbReference>
<comment type="similarity">
    <text evidence="1 2">Belongs to the glycosyl hydrolase 31 family.</text>
</comment>
<dbReference type="Pfam" id="PF13802">
    <property type="entry name" value="Gal_mutarotas_2"/>
    <property type="match status" value="1"/>
</dbReference>
<dbReference type="GO" id="GO:0030246">
    <property type="term" value="F:carbohydrate binding"/>
    <property type="evidence" value="ECO:0007669"/>
    <property type="project" value="InterPro"/>
</dbReference>
<dbReference type="InterPro" id="IPR017853">
    <property type="entry name" value="GH"/>
</dbReference>
<dbReference type="PANTHER" id="PTHR43863:SF2">
    <property type="entry name" value="MALTASE-GLUCOAMYLASE"/>
    <property type="match status" value="1"/>
</dbReference>
<dbReference type="InterPro" id="IPR051816">
    <property type="entry name" value="Glycosyl_Hydrolase_31"/>
</dbReference>
<evidence type="ECO:0000259" key="4">
    <source>
        <dbReference type="Pfam" id="PF13802"/>
    </source>
</evidence>
<feature type="domain" description="Glycosyl hydrolase family 31 C-terminal" evidence="6">
    <location>
        <begin position="545"/>
        <end position="630"/>
    </location>
</feature>
<dbReference type="EMBL" id="DSEU01000040">
    <property type="protein sequence ID" value="HEM67193.1"/>
    <property type="molecule type" value="Genomic_DNA"/>
</dbReference>
<dbReference type="Pfam" id="PF01055">
    <property type="entry name" value="Glyco_hydro_31_2nd"/>
    <property type="match status" value="1"/>
</dbReference>
<evidence type="ECO:0000259" key="6">
    <source>
        <dbReference type="Pfam" id="PF21365"/>
    </source>
</evidence>
<proteinExistence type="inferred from homology"/>
<dbReference type="Gene3D" id="3.20.20.80">
    <property type="entry name" value="Glycosidases"/>
    <property type="match status" value="1"/>
</dbReference>
<dbReference type="SUPFAM" id="SSF51011">
    <property type="entry name" value="Glycosyl hydrolase domain"/>
    <property type="match status" value="1"/>
</dbReference>
<evidence type="ECO:0000256" key="2">
    <source>
        <dbReference type="RuleBase" id="RU361185"/>
    </source>
</evidence>
<keyword evidence="2" id="KW-0326">Glycosidase</keyword>
<evidence type="ECO:0000313" key="7">
    <source>
        <dbReference type="EMBL" id="HEM67193.1"/>
    </source>
</evidence>
<dbReference type="Pfam" id="PF21365">
    <property type="entry name" value="Glyco_hydro_31_3rd"/>
    <property type="match status" value="1"/>
</dbReference>
<feature type="domain" description="DUF5110" evidence="5">
    <location>
        <begin position="648"/>
        <end position="710"/>
    </location>
</feature>
<feature type="domain" description="Glycoside hydrolase family 31 N-terminal" evidence="4">
    <location>
        <begin position="18"/>
        <end position="172"/>
    </location>
</feature>
<evidence type="ECO:0000259" key="5">
    <source>
        <dbReference type="Pfam" id="PF17137"/>
    </source>
</evidence>
<dbReference type="InterPro" id="IPR025887">
    <property type="entry name" value="Glyco_hydro_31_N_dom"/>
</dbReference>
<accession>A0A7J2U4K4</accession>
<name>A0A7J2U4K4_9CREN</name>
<reference evidence="7" key="1">
    <citation type="journal article" date="2020" name="mSystems">
        <title>Genome- and Community-Level Interaction Insights into Carbon Utilization and Element Cycling Functions of Hydrothermarchaeota in Hydrothermal Sediment.</title>
        <authorList>
            <person name="Zhou Z."/>
            <person name="Liu Y."/>
            <person name="Xu W."/>
            <person name="Pan J."/>
            <person name="Luo Z.H."/>
            <person name="Li M."/>
        </authorList>
    </citation>
    <scope>NUCLEOTIDE SEQUENCE [LARGE SCALE GENOMIC DNA]</scope>
    <source>
        <strain evidence="7">SpSt-125</strain>
    </source>
</reference>
<dbReference type="CDD" id="cd06591">
    <property type="entry name" value="GH31_xylosidase_XylS"/>
    <property type="match status" value="1"/>
</dbReference>
<dbReference type="GO" id="GO:0005975">
    <property type="term" value="P:carbohydrate metabolic process"/>
    <property type="evidence" value="ECO:0007669"/>
    <property type="project" value="InterPro"/>
</dbReference>
<dbReference type="SUPFAM" id="SSF74650">
    <property type="entry name" value="Galactose mutarotase-like"/>
    <property type="match status" value="1"/>
</dbReference>